<reference evidence="5" key="1">
    <citation type="submission" date="2016-06" db="UniProtKB">
        <authorList>
            <consortium name="WormBaseParasite"/>
        </authorList>
    </citation>
    <scope>IDENTIFICATION</scope>
</reference>
<dbReference type="STRING" id="42157.A0A182DXC0"/>
<dbReference type="AlphaFoldDB" id="A0A182DXC0"/>
<dbReference type="WBParaSite" id="nOo.2.0.1.t00295-RA">
    <property type="protein sequence ID" value="nOo.2.0.1.t00295-RA"/>
    <property type="gene ID" value="nOo.2.0.1.g00295"/>
</dbReference>
<dbReference type="OrthoDB" id="286301at2759"/>
<dbReference type="Pfam" id="PF02469">
    <property type="entry name" value="Fasciclin"/>
    <property type="match status" value="2"/>
</dbReference>
<dbReference type="InterPro" id="IPR050904">
    <property type="entry name" value="Adhesion/Biosynth-related"/>
</dbReference>
<gene>
    <name evidence="3" type="ORF">NOO_LOCUS295</name>
</gene>
<evidence type="ECO:0000313" key="3">
    <source>
        <dbReference type="EMBL" id="VDK61821.1"/>
    </source>
</evidence>
<dbReference type="PANTHER" id="PTHR10900">
    <property type="entry name" value="PERIOSTIN-RELATED"/>
    <property type="match status" value="1"/>
</dbReference>
<keyword evidence="4" id="KW-1185">Reference proteome</keyword>
<feature type="domain" description="FAS1" evidence="2">
    <location>
        <begin position="518"/>
        <end position="650"/>
    </location>
</feature>
<dbReference type="EMBL" id="UYRW01000027">
    <property type="protein sequence ID" value="VDK61821.1"/>
    <property type="molecule type" value="Genomic_DNA"/>
</dbReference>
<evidence type="ECO:0000313" key="4">
    <source>
        <dbReference type="Proteomes" id="UP000271087"/>
    </source>
</evidence>
<dbReference type="Proteomes" id="UP000271087">
    <property type="component" value="Unassembled WGS sequence"/>
</dbReference>
<dbReference type="SUPFAM" id="SSF82153">
    <property type="entry name" value="FAS1 domain"/>
    <property type="match status" value="2"/>
</dbReference>
<feature type="domain" description="FAS1" evidence="2">
    <location>
        <begin position="393"/>
        <end position="514"/>
    </location>
</feature>
<dbReference type="InterPro" id="IPR000782">
    <property type="entry name" value="FAS1_domain"/>
</dbReference>
<dbReference type="SMART" id="SM00554">
    <property type="entry name" value="FAS1"/>
    <property type="match status" value="2"/>
</dbReference>
<name>A0A182DXC0_ONCOC</name>
<evidence type="ECO:0000313" key="5">
    <source>
        <dbReference type="WBParaSite" id="nOo.2.0.1.t00295-RA"/>
    </source>
</evidence>
<dbReference type="Gene3D" id="2.30.180.10">
    <property type="entry name" value="FAS1 domain"/>
    <property type="match status" value="2"/>
</dbReference>
<organism evidence="5">
    <name type="scientific">Onchocerca ochengi</name>
    <name type="common">Filarial nematode worm</name>
    <dbReference type="NCBI Taxonomy" id="42157"/>
    <lineage>
        <taxon>Eukaryota</taxon>
        <taxon>Metazoa</taxon>
        <taxon>Ecdysozoa</taxon>
        <taxon>Nematoda</taxon>
        <taxon>Chromadorea</taxon>
        <taxon>Rhabditida</taxon>
        <taxon>Spirurina</taxon>
        <taxon>Spiruromorpha</taxon>
        <taxon>Filarioidea</taxon>
        <taxon>Onchocercidae</taxon>
        <taxon>Onchocerca</taxon>
    </lineage>
</organism>
<evidence type="ECO:0000256" key="1">
    <source>
        <dbReference type="SAM" id="SignalP"/>
    </source>
</evidence>
<sequence>MVLNSFAYLIFGLIPIYEAQSYVQWNGDINEDSGIRPFETLLSKLFTITRNLYTIDDSITSEEQLKVREDYNTIASEAKEFLEHMTSFLGNDDKENINREFRKGRPTFHKETFTIEQHVCVREKKVPLLWKISESACTSHKRAMRCIKGDDNGTLIRIVECCDGYYTTDIKKGCIPYDTPKNLDELLNGKNVCTNGLELKNTKFTTLLIASNESCPTNDTDNRDWDEYILEQPYRSYELLNSQKLPTRKPGVFVIVSTNSKRTGLDDKPLLNCIKIAEEDLEWRNVLTDDLRKRLASNSLISTVFVFNNEIFASLSQSFQARLRQKKGCARELIKEHIYDGMLCSVLMEDDIKSITGIKHRFYKLRNVNNTELIRLDNGRVLDTDRVASNGVIHMIDDVILAEQSAVDWRDHLEFPEREFLEIVERNIGYENEPVAIFIPPSDSFRNLTDEKSFVLNHIAINDSHITNKLIETAYGSKIPSSMRSRRPVFGCASTVKPPIKYCNTTIYSIDAPLKRTMNTLQELITVRDDFSVFASLLNDSNVDLENKGLYTVFLPSNDALSNNQIRALKMNKTLSSDFVRTHIFDGLLCSKNFRIGMSHEGLPIILKNFRGEYYHSSMIDKTKTFGDIDLQDMDILAVNGILHVLKSPMQNQISNKHHCARFFDFI</sequence>
<evidence type="ECO:0000259" key="2">
    <source>
        <dbReference type="PROSITE" id="PS50213"/>
    </source>
</evidence>
<dbReference type="PANTHER" id="PTHR10900:SF77">
    <property type="entry name" value="FI19380P1"/>
    <property type="match status" value="1"/>
</dbReference>
<dbReference type="PROSITE" id="PS50213">
    <property type="entry name" value="FAS1"/>
    <property type="match status" value="3"/>
</dbReference>
<dbReference type="InterPro" id="IPR036378">
    <property type="entry name" value="FAS1_dom_sf"/>
</dbReference>
<reference evidence="3 4" key="2">
    <citation type="submission" date="2018-08" db="EMBL/GenBank/DDBJ databases">
        <authorList>
            <person name="Laetsch R D."/>
            <person name="Stevens L."/>
            <person name="Kumar S."/>
            <person name="Blaxter L. M."/>
        </authorList>
    </citation>
    <scope>NUCLEOTIDE SEQUENCE [LARGE SCALE GENOMIC DNA]</scope>
</reference>
<protein>
    <submittedName>
        <fullName evidence="5">FAS1 domain-containing protein</fullName>
    </submittedName>
</protein>
<feature type="chain" id="PRO_5043137140" evidence="1">
    <location>
        <begin position="20"/>
        <end position="667"/>
    </location>
</feature>
<proteinExistence type="predicted"/>
<keyword evidence="1" id="KW-0732">Signal</keyword>
<feature type="domain" description="FAS1" evidence="2">
    <location>
        <begin position="267"/>
        <end position="400"/>
    </location>
</feature>
<feature type="signal peptide" evidence="1">
    <location>
        <begin position="1"/>
        <end position="19"/>
    </location>
</feature>
<accession>A0A182DXC0</accession>